<dbReference type="AlphaFoldDB" id="A0A8X6T586"/>
<proteinExistence type="predicted"/>
<organism evidence="1 2">
    <name type="scientific">Nephila pilipes</name>
    <name type="common">Giant wood spider</name>
    <name type="synonym">Nephila maculata</name>
    <dbReference type="NCBI Taxonomy" id="299642"/>
    <lineage>
        <taxon>Eukaryota</taxon>
        <taxon>Metazoa</taxon>
        <taxon>Ecdysozoa</taxon>
        <taxon>Arthropoda</taxon>
        <taxon>Chelicerata</taxon>
        <taxon>Arachnida</taxon>
        <taxon>Araneae</taxon>
        <taxon>Araneomorphae</taxon>
        <taxon>Entelegynae</taxon>
        <taxon>Araneoidea</taxon>
        <taxon>Nephilidae</taxon>
        <taxon>Nephila</taxon>
    </lineage>
</organism>
<sequence length="69" mass="7581">MDVQHVLQNEIPVGAKLQQGDCSLFADRLRKLCLSACAVLGLHDDASVANLVFPFLPFLRKGNKPNDCE</sequence>
<comment type="caution">
    <text evidence="1">The sequence shown here is derived from an EMBL/GenBank/DDBJ whole genome shotgun (WGS) entry which is preliminary data.</text>
</comment>
<evidence type="ECO:0000313" key="2">
    <source>
        <dbReference type="Proteomes" id="UP000887013"/>
    </source>
</evidence>
<evidence type="ECO:0000313" key="1">
    <source>
        <dbReference type="EMBL" id="GFS74699.1"/>
    </source>
</evidence>
<accession>A0A8X6T586</accession>
<reference evidence="1" key="1">
    <citation type="submission" date="2020-08" db="EMBL/GenBank/DDBJ databases">
        <title>Multicomponent nature underlies the extraordinary mechanical properties of spider dragline silk.</title>
        <authorList>
            <person name="Kono N."/>
            <person name="Nakamura H."/>
            <person name="Mori M."/>
            <person name="Yoshida Y."/>
            <person name="Ohtoshi R."/>
            <person name="Malay A.D."/>
            <person name="Moran D.A.P."/>
            <person name="Tomita M."/>
            <person name="Numata K."/>
            <person name="Arakawa K."/>
        </authorList>
    </citation>
    <scope>NUCLEOTIDE SEQUENCE</scope>
</reference>
<name>A0A8X6T586_NEPPI</name>
<dbReference type="EMBL" id="BMAW01050320">
    <property type="protein sequence ID" value="GFS74699.1"/>
    <property type="molecule type" value="Genomic_DNA"/>
</dbReference>
<protein>
    <submittedName>
        <fullName evidence="1">Uncharacterized protein</fullName>
    </submittedName>
</protein>
<keyword evidence="2" id="KW-1185">Reference proteome</keyword>
<dbReference type="Proteomes" id="UP000887013">
    <property type="component" value="Unassembled WGS sequence"/>
</dbReference>
<gene>
    <name evidence="1" type="ORF">NPIL_471181</name>
</gene>